<dbReference type="PANTHER" id="PTHR11895">
    <property type="entry name" value="TRANSAMIDASE"/>
    <property type="match status" value="1"/>
</dbReference>
<dbReference type="SUPFAM" id="SSF75304">
    <property type="entry name" value="Amidase signature (AS) enzymes"/>
    <property type="match status" value="1"/>
</dbReference>
<sequence>MNPTTSVIDLAAALQRREVSAVETARLYLDRIDALNPGVNAIVWMDREDVLQRAEAADARLAAGTARPFEGVPMPIKDLMPVAGQPCTMASLGVSDAPAQKSDLLVTLLEDAGFVLFGRTNSPEFGSLTVSENERWGTTRNPWNLAYTSGGSSGGASAAVAAGLAPIAQAGDGGGSIRVPSAATGLVGLKASRGRVPTDVRGWEHGVSEGFITRTVADTAAVMDAVCIPDLHGWYTAPPQKTPFLEAARSTVAPLRVGLLLTPPTGVEVDDDCIQAAMLMARTLEEAGHTVVPVDPFMFNSATILGFTDKVLSAAVWAEDIEDPSRLAPYIRRKYERAQQIHAGEYVRLTLELQAESRQVVSQWGKDFDVLLTPTTACVTPPTGVVTDDANDPDNPSLTEVRTVSFTAFANIAGLPAISLPVTTDSRGMPVGAQLVGGPYDEATLLSLAADAERRLEWHTRIAPIALTAGV</sequence>
<keyword evidence="4" id="KW-1185">Reference proteome</keyword>
<dbReference type="RefSeq" id="WP_301130329.1">
    <property type="nucleotide sequence ID" value="NZ_JAUHPV010000012.1"/>
</dbReference>
<comment type="similarity">
    <text evidence="1">Belongs to the amidase family.</text>
</comment>
<feature type="domain" description="Amidase" evidence="2">
    <location>
        <begin position="24"/>
        <end position="446"/>
    </location>
</feature>
<dbReference type="PROSITE" id="PS00571">
    <property type="entry name" value="AMIDASES"/>
    <property type="match status" value="1"/>
</dbReference>
<dbReference type="InterPro" id="IPR036928">
    <property type="entry name" value="AS_sf"/>
</dbReference>
<dbReference type="Pfam" id="PF01425">
    <property type="entry name" value="Amidase"/>
    <property type="match status" value="1"/>
</dbReference>
<accession>A0ABT8G4S8</accession>
<dbReference type="InterPro" id="IPR020556">
    <property type="entry name" value="Amidase_CS"/>
</dbReference>
<dbReference type="EMBL" id="JAUHPV010000012">
    <property type="protein sequence ID" value="MDN4474151.1"/>
    <property type="molecule type" value="Genomic_DNA"/>
</dbReference>
<protein>
    <submittedName>
        <fullName evidence="3">Amidase</fullName>
    </submittedName>
</protein>
<name>A0ABT8G4S8_9MICO</name>
<dbReference type="InterPro" id="IPR023631">
    <property type="entry name" value="Amidase_dom"/>
</dbReference>
<proteinExistence type="inferred from homology"/>
<evidence type="ECO:0000313" key="4">
    <source>
        <dbReference type="Proteomes" id="UP001172738"/>
    </source>
</evidence>
<gene>
    <name evidence="3" type="ORF">QQX04_14210</name>
</gene>
<dbReference type="Gene3D" id="3.90.1300.10">
    <property type="entry name" value="Amidase signature (AS) domain"/>
    <property type="match status" value="1"/>
</dbReference>
<evidence type="ECO:0000313" key="3">
    <source>
        <dbReference type="EMBL" id="MDN4474151.1"/>
    </source>
</evidence>
<evidence type="ECO:0000259" key="2">
    <source>
        <dbReference type="Pfam" id="PF01425"/>
    </source>
</evidence>
<evidence type="ECO:0000256" key="1">
    <source>
        <dbReference type="ARBA" id="ARBA00009199"/>
    </source>
</evidence>
<dbReference type="PANTHER" id="PTHR11895:SF7">
    <property type="entry name" value="GLUTAMYL-TRNA(GLN) AMIDOTRANSFERASE SUBUNIT A, MITOCHONDRIAL"/>
    <property type="match status" value="1"/>
</dbReference>
<reference evidence="3" key="1">
    <citation type="submission" date="2023-06" db="EMBL/GenBank/DDBJ databases">
        <title>SYSU T00b26.</title>
        <authorList>
            <person name="Gao L."/>
            <person name="Fang B.-Z."/>
            <person name="Li W.-J."/>
        </authorList>
    </citation>
    <scope>NUCLEOTIDE SEQUENCE</scope>
    <source>
        <strain evidence="3">SYSU T00b26</strain>
    </source>
</reference>
<comment type="caution">
    <text evidence="3">The sequence shown here is derived from an EMBL/GenBank/DDBJ whole genome shotgun (WGS) entry which is preliminary data.</text>
</comment>
<organism evidence="3 4">
    <name type="scientific">Demequina zhanjiangensis</name>
    <dbReference type="NCBI Taxonomy" id="3051659"/>
    <lineage>
        <taxon>Bacteria</taxon>
        <taxon>Bacillati</taxon>
        <taxon>Actinomycetota</taxon>
        <taxon>Actinomycetes</taxon>
        <taxon>Micrococcales</taxon>
        <taxon>Demequinaceae</taxon>
        <taxon>Demequina</taxon>
    </lineage>
</organism>
<dbReference type="InterPro" id="IPR000120">
    <property type="entry name" value="Amidase"/>
</dbReference>
<dbReference type="Proteomes" id="UP001172738">
    <property type="component" value="Unassembled WGS sequence"/>
</dbReference>